<sequence>MVKAFGSGVFDIIHSSNAIDHSHDPIAALKGLLRSLRPGRPLYLQHWENEGQSQNYT</sequence>
<dbReference type="Proteomes" id="UP000649617">
    <property type="component" value="Unassembled WGS sequence"/>
</dbReference>
<organism evidence="1 2">
    <name type="scientific">Symbiodinium pilosum</name>
    <name type="common">Dinoflagellate</name>
    <dbReference type="NCBI Taxonomy" id="2952"/>
    <lineage>
        <taxon>Eukaryota</taxon>
        <taxon>Sar</taxon>
        <taxon>Alveolata</taxon>
        <taxon>Dinophyceae</taxon>
        <taxon>Suessiales</taxon>
        <taxon>Symbiodiniaceae</taxon>
        <taxon>Symbiodinium</taxon>
    </lineage>
</organism>
<proteinExistence type="predicted"/>
<dbReference type="EMBL" id="CAJNIZ010000931">
    <property type="protein sequence ID" value="CAE7178720.1"/>
    <property type="molecule type" value="Genomic_DNA"/>
</dbReference>
<protein>
    <recommendedName>
        <fullName evidence="3">Methyltransferase type 11 domain-containing protein</fullName>
    </recommendedName>
</protein>
<gene>
    <name evidence="1" type="ORF">SPIL2461_LOCUS987</name>
</gene>
<name>A0A812IRG8_SYMPI</name>
<evidence type="ECO:0008006" key="3">
    <source>
        <dbReference type="Google" id="ProtNLM"/>
    </source>
</evidence>
<comment type="caution">
    <text evidence="1">The sequence shown here is derived from an EMBL/GenBank/DDBJ whole genome shotgun (WGS) entry which is preliminary data.</text>
</comment>
<dbReference type="InterPro" id="IPR029063">
    <property type="entry name" value="SAM-dependent_MTases_sf"/>
</dbReference>
<keyword evidence="2" id="KW-1185">Reference proteome</keyword>
<dbReference type="SUPFAM" id="SSF53335">
    <property type="entry name" value="S-adenosyl-L-methionine-dependent methyltransferases"/>
    <property type="match status" value="1"/>
</dbReference>
<dbReference type="GO" id="GO:0008757">
    <property type="term" value="F:S-adenosylmethionine-dependent methyltransferase activity"/>
    <property type="evidence" value="ECO:0007669"/>
    <property type="project" value="InterPro"/>
</dbReference>
<dbReference type="Pfam" id="PF13489">
    <property type="entry name" value="Methyltransf_23"/>
    <property type="match status" value="1"/>
</dbReference>
<feature type="non-terminal residue" evidence="1">
    <location>
        <position position="1"/>
    </location>
</feature>
<accession>A0A812IRG8</accession>
<dbReference type="AlphaFoldDB" id="A0A812IRG8"/>
<evidence type="ECO:0000313" key="1">
    <source>
        <dbReference type="EMBL" id="CAE7178720.1"/>
    </source>
</evidence>
<evidence type="ECO:0000313" key="2">
    <source>
        <dbReference type="Proteomes" id="UP000649617"/>
    </source>
</evidence>
<dbReference type="Gene3D" id="3.40.50.150">
    <property type="entry name" value="Vaccinia Virus protein VP39"/>
    <property type="match status" value="1"/>
</dbReference>
<reference evidence="1" key="1">
    <citation type="submission" date="2021-02" db="EMBL/GenBank/DDBJ databases">
        <authorList>
            <person name="Dougan E. K."/>
            <person name="Rhodes N."/>
            <person name="Thang M."/>
            <person name="Chan C."/>
        </authorList>
    </citation>
    <scope>NUCLEOTIDE SEQUENCE</scope>
</reference>